<gene>
    <name evidence="2" type="ORF">A3H68_02115</name>
</gene>
<keyword evidence="1" id="KW-1133">Transmembrane helix</keyword>
<keyword evidence="1" id="KW-0812">Transmembrane</keyword>
<organism evidence="2 3">
    <name type="scientific">Candidatus Taylorbacteria bacterium RIFCSPLOWO2_02_FULL_46_40</name>
    <dbReference type="NCBI Taxonomy" id="1802329"/>
    <lineage>
        <taxon>Bacteria</taxon>
        <taxon>Candidatus Tayloriibacteriota</taxon>
    </lineage>
</organism>
<sequence length="70" mass="7882">MTKKISLYVFFTCLFACAAIVLYSFVFAAEELPQEWFRAAASLFVIGLTAFLIWFVAEIKAIHSKIAKGE</sequence>
<dbReference type="AlphaFoldDB" id="A0A1G2P052"/>
<reference evidence="2 3" key="1">
    <citation type="journal article" date="2016" name="Nat. Commun.">
        <title>Thousands of microbial genomes shed light on interconnected biogeochemical processes in an aquifer system.</title>
        <authorList>
            <person name="Anantharaman K."/>
            <person name="Brown C.T."/>
            <person name="Hug L.A."/>
            <person name="Sharon I."/>
            <person name="Castelle C.J."/>
            <person name="Probst A.J."/>
            <person name="Thomas B.C."/>
            <person name="Singh A."/>
            <person name="Wilkins M.J."/>
            <person name="Karaoz U."/>
            <person name="Brodie E.L."/>
            <person name="Williams K.H."/>
            <person name="Hubbard S.S."/>
            <person name="Banfield J.F."/>
        </authorList>
    </citation>
    <scope>NUCLEOTIDE SEQUENCE [LARGE SCALE GENOMIC DNA]</scope>
</reference>
<name>A0A1G2P052_9BACT</name>
<keyword evidence="1" id="KW-0472">Membrane</keyword>
<feature type="transmembrane region" description="Helical" evidence="1">
    <location>
        <begin position="39"/>
        <end position="57"/>
    </location>
</feature>
<evidence type="ECO:0000256" key="1">
    <source>
        <dbReference type="SAM" id="Phobius"/>
    </source>
</evidence>
<protein>
    <submittedName>
        <fullName evidence="2">Uncharacterized protein</fullName>
    </submittedName>
</protein>
<comment type="caution">
    <text evidence="2">The sequence shown here is derived from an EMBL/GenBank/DDBJ whole genome shotgun (WGS) entry which is preliminary data.</text>
</comment>
<evidence type="ECO:0000313" key="2">
    <source>
        <dbReference type="EMBL" id="OHA40992.1"/>
    </source>
</evidence>
<feature type="transmembrane region" description="Helical" evidence="1">
    <location>
        <begin position="7"/>
        <end position="27"/>
    </location>
</feature>
<accession>A0A1G2P052</accession>
<proteinExistence type="predicted"/>
<dbReference type="Proteomes" id="UP000176429">
    <property type="component" value="Unassembled WGS sequence"/>
</dbReference>
<dbReference type="EMBL" id="MHSH01000041">
    <property type="protein sequence ID" value="OHA40992.1"/>
    <property type="molecule type" value="Genomic_DNA"/>
</dbReference>
<evidence type="ECO:0000313" key="3">
    <source>
        <dbReference type="Proteomes" id="UP000176429"/>
    </source>
</evidence>